<evidence type="ECO:0000256" key="6">
    <source>
        <dbReference type="SAM" id="SignalP"/>
    </source>
</evidence>
<feature type="domain" description="MACPF" evidence="8">
    <location>
        <begin position="39"/>
        <end position="352"/>
    </location>
</feature>
<keyword evidence="3" id="KW-0204">Cytolysis</keyword>
<dbReference type="PROSITE" id="PS00022">
    <property type="entry name" value="EGF_1"/>
    <property type="match status" value="1"/>
</dbReference>
<dbReference type="PROSITE" id="PS51412">
    <property type="entry name" value="MACPF_2"/>
    <property type="match status" value="1"/>
</dbReference>
<comment type="subcellular location">
    <subcellularLocation>
        <location evidence="1">Secreted</location>
    </subcellularLocation>
</comment>
<reference evidence="9" key="1">
    <citation type="submission" date="2021-02" db="EMBL/GenBank/DDBJ databases">
        <authorList>
            <person name="Nowell W R."/>
        </authorList>
    </citation>
    <scope>NUCLEOTIDE SEQUENCE</scope>
</reference>
<feature type="chain" id="PRO_5032640529" description="MACPF domain-containing protein" evidence="6">
    <location>
        <begin position="19"/>
        <end position="549"/>
    </location>
</feature>
<feature type="signal peptide" evidence="6">
    <location>
        <begin position="1"/>
        <end position="18"/>
    </location>
</feature>
<evidence type="ECO:0000259" key="8">
    <source>
        <dbReference type="PROSITE" id="PS51412"/>
    </source>
</evidence>
<evidence type="ECO:0000259" key="7">
    <source>
        <dbReference type="PROSITE" id="PS50026"/>
    </source>
</evidence>
<evidence type="ECO:0000313" key="10">
    <source>
        <dbReference type="Proteomes" id="UP000663869"/>
    </source>
</evidence>
<dbReference type="Pfam" id="PF01823">
    <property type="entry name" value="MACPF"/>
    <property type="match status" value="1"/>
</dbReference>
<accession>A0A817YLS3</accession>
<dbReference type="AlphaFoldDB" id="A0A817YLS3"/>
<gene>
    <name evidence="9" type="ORF">FME351_LOCUS7430</name>
</gene>
<dbReference type="InterPro" id="IPR000742">
    <property type="entry name" value="EGF"/>
</dbReference>
<comment type="caution">
    <text evidence="9">The sequence shown here is derived from an EMBL/GenBank/DDBJ whole genome shotgun (WGS) entry which is preliminary data.</text>
</comment>
<dbReference type="Proteomes" id="UP000663869">
    <property type="component" value="Unassembled WGS sequence"/>
</dbReference>
<name>A0A817YLS3_9BILA</name>
<evidence type="ECO:0000256" key="1">
    <source>
        <dbReference type="ARBA" id="ARBA00004613"/>
    </source>
</evidence>
<dbReference type="PANTHER" id="PTHR45742">
    <property type="entry name" value="COMPLEMENT COMPONENT C6"/>
    <property type="match status" value="1"/>
</dbReference>
<feature type="domain" description="EGF-like" evidence="7">
    <location>
        <begin position="347"/>
        <end position="384"/>
    </location>
</feature>
<evidence type="ECO:0000313" key="9">
    <source>
        <dbReference type="EMBL" id="CAF3383040.1"/>
    </source>
</evidence>
<evidence type="ECO:0000256" key="4">
    <source>
        <dbReference type="ARBA" id="ARBA00023157"/>
    </source>
</evidence>
<dbReference type="GO" id="GO:0031640">
    <property type="term" value="P:killing of cells of another organism"/>
    <property type="evidence" value="ECO:0007669"/>
    <property type="project" value="UniProtKB-KW"/>
</dbReference>
<dbReference type="PANTHER" id="PTHR45742:SF8">
    <property type="entry name" value="FLOCCULATION PROTEIN FLO11"/>
    <property type="match status" value="1"/>
</dbReference>
<dbReference type="InterPro" id="IPR020864">
    <property type="entry name" value="MACPF"/>
</dbReference>
<keyword evidence="2" id="KW-0964">Secreted</keyword>
<keyword evidence="6" id="KW-0732">Signal</keyword>
<dbReference type="Gene3D" id="2.10.25.10">
    <property type="entry name" value="Laminin"/>
    <property type="match status" value="1"/>
</dbReference>
<keyword evidence="5" id="KW-0245">EGF-like domain</keyword>
<feature type="disulfide bond" evidence="5">
    <location>
        <begin position="351"/>
        <end position="361"/>
    </location>
</feature>
<dbReference type="InterPro" id="IPR043708">
    <property type="entry name" value="DUF5648"/>
</dbReference>
<dbReference type="PROSITE" id="PS50026">
    <property type="entry name" value="EGF_3"/>
    <property type="match status" value="1"/>
</dbReference>
<keyword evidence="4 5" id="KW-1015">Disulfide bond</keyword>
<protein>
    <recommendedName>
        <fullName evidence="11">MACPF domain-containing protein</fullName>
    </recommendedName>
</protein>
<evidence type="ECO:0000256" key="3">
    <source>
        <dbReference type="ARBA" id="ARBA00022852"/>
    </source>
</evidence>
<feature type="disulfide bond" evidence="5">
    <location>
        <begin position="355"/>
        <end position="372"/>
    </location>
</feature>
<proteinExistence type="predicted"/>
<feature type="disulfide bond" evidence="5">
    <location>
        <begin position="374"/>
        <end position="383"/>
    </location>
</feature>
<evidence type="ECO:0008006" key="11">
    <source>
        <dbReference type="Google" id="ProtNLM"/>
    </source>
</evidence>
<sequence length="549" mass="61518">MLLFSMLIVVLASYQLDAQSRNEIDAAMLKVKRYLLLSPRLVDSDDTQWLPNSGKIGVGYDLVKGSPVCYTGQCQMEGFRQPVFKLDMTKRAEGSCTNKFIPKNVNLDCLSSTQITANTESITTLDQLMENTKRNIDFSLSMEGFVEFDRLFHSNNPITWVRLSAFTPLLELSDQFRYVIDNMPCCNQSHELDQYIQEFIIEFFGIMYVKDLLLGGIAQQNIIVSEENQKNLRMNGFTTAHQGELKIAAASIFSASTKLSMTEQIDQTRLNTFKKFSQQNSIITLGGGVSMQSIEEWSKTVSSNPTIIKFGIAPIIDLLTARRFPQDVKITSKRDLIRRVLEIYLTNQLFCYNNCSQHGLCVATKYFGFGQCLCDRAWSGIDCSIAVGSGNQIPLYRYATGDLHFYTTSETEIGTITPGSVGKLGYIFEGIACNLLKEQQPNTIPLYRYGAGSYSHFYTTNWAEIGTNAPGTVVNGWTMEGILGYVYGTKQPDTCPLYRYWKPGQHFYTVDPCEIGVVKPGSIGSHGFKSEGMVAYVLTTFKCETIACQ</sequence>
<evidence type="ECO:0000256" key="5">
    <source>
        <dbReference type="PROSITE-ProRule" id="PRU00076"/>
    </source>
</evidence>
<organism evidence="9 10">
    <name type="scientific">Rotaria socialis</name>
    <dbReference type="NCBI Taxonomy" id="392032"/>
    <lineage>
        <taxon>Eukaryota</taxon>
        <taxon>Metazoa</taxon>
        <taxon>Spiralia</taxon>
        <taxon>Gnathifera</taxon>
        <taxon>Rotifera</taxon>
        <taxon>Eurotatoria</taxon>
        <taxon>Bdelloidea</taxon>
        <taxon>Philodinida</taxon>
        <taxon>Philodinidae</taxon>
        <taxon>Rotaria</taxon>
    </lineage>
</organism>
<evidence type="ECO:0000256" key="2">
    <source>
        <dbReference type="ARBA" id="ARBA00022525"/>
    </source>
</evidence>
<dbReference type="Pfam" id="PF18885">
    <property type="entry name" value="DUF5648"/>
    <property type="match status" value="1"/>
</dbReference>
<dbReference type="EMBL" id="CAJNYU010000691">
    <property type="protein sequence ID" value="CAF3383040.1"/>
    <property type="molecule type" value="Genomic_DNA"/>
</dbReference>
<dbReference type="GO" id="GO:0005576">
    <property type="term" value="C:extracellular region"/>
    <property type="evidence" value="ECO:0007669"/>
    <property type="project" value="UniProtKB-SubCell"/>
</dbReference>